<organism evidence="2 3">
    <name type="scientific">Parafrankia irregularis</name>
    <dbReference type="NCBI Taxonomy" id="795642"/>
    <lineage>
        <taxon>Bacteria</taxon>
        <taxon>Bacillati</taxon>
        <taxon>Actinomycetota</taxon>
        <taxon>Actinomycetes</taxon>
        <taxon>Frankiales</taxon>
        <taxon>Frankiaceae</taxon>
        <taxon>Parafrankia</taxon>
    </lineage>
</organism>
<dbReference type="AlphaFoldDB" id="A0A0S4QLX3"/>
<evidence type="ECO:0000313" key="3">
    <source>
        <dbReference type="Proteomes" id="UP000198802"/>
    </source>
</evidence>
<evidence type="ECO:0000256" key="1">
    <source>
        <dbReference type="SAM" id="MobiDB-lite"/>
    </source>
</evidence>
<feature type="region of interest" description="Disordered" evidence="1">
    <location>
        <begin position="1"/>
        <end position="46"/>
    </location>
</feature>
<accession>A0A0S4QLX3</accession>
<protein>
    <submittedName>
        <fullName evidence="2">Uncharacterized protein</fullName>
    </submittedName>
</protein>
<evidence type="ECO:0000313" key="2">
    <source>
        <dbReference type="EMBL" id="CUU56066.1"/>
    </source>
</evidence>
<name>A0A0S4QLX3_9ACTN</name>
<sequence>MSQVSHDDEWPDHRWQTERQRRRAMHQEMVDHSQQERERESKERLKNRENWQEAELRARIHPILVATATTENRGSAPYSLVETRVRQVRDHLLPRDQEIALAQGFKLAANRRARARDNARAREFLSEQAWEMLKYARFWYSRLTLLHALTLWALPDDTERPQDLHGKGSDPQELVRQWLRPADDRIDIPEHPFVDAARRLSICALQTRKPEKFLWIDEAGTAAQVGSENAGLKDRRRECLWIAPSAGWSTLEPTAQQLLADVLILLILAERGDRMDDRMRRFERTEVDRPPLLPPCLTRSRRPLDPMRTEVRSADSPPGSNCSDRCSFELCPFPPKGPESRIEFSETFCMTQRAMLRAWRPRSWVSLRFRRKARWQRHVPVADLRQFWSEMEGRAWDRPVEEVRP</sequence>
<dbReference type="EMBL" id="FAOZ01000006">
    <property type="protein sequence ID" value="CUU56066.1"/>
    <property type="molecule type" value="Genomic_DNA"/>
</dbReference>
<gene>
    <name evidence="2" type="ORF">Ga0074812_106321</name>
</gene>
<keyword evidence="3" id="KW-1185">Reference proteome</keyword>
<proteinExistence type="predicted"/>
<dbReference type="Proteomes" id="UP000198802">
    <property type="component" value="Unassembled WGS sequence"/>
</dbReference>
<reference evidence="3" key="1">
    <citation type="submission" date="2015-11" db="EMBL/GenBank/DDBJ databases">
        <authorList>
            <person name="Varghese N."/>
        </authorList>
    </citation>
    <scope>NUCLEOTIDE SEQUENCE [LARGE SCALE GENOMIC DNA]</scope>
    <source>
        <strain evidence="3">DSM 45899</strain>
    </source>
</reference>